<comment type="subcellular location">
    <subcellularLocation>
        <location evidence="1">Membrane</location>
        <topology evidence="1">Multi-pass membrane protein</topology>
    </subcellularLocation>
</comment>
<dbReference type="Proteomes" id="UP000523007">
    <property type="component" value="Unassembled WGS sequence"/>
</dbReference>
<dbReference type="AlphaFoldDB" id="A0A7W7RN81"/>
<proteinExistence type="predicted"/>
<feature type="domain" description="Methylamine utilisation protein MauE" evidence="5">
    <location>
        <begin position="12"/>
        <end position="126"/>
    </location>
</feature>
<reference evidence="6 7" key="1">
    <citation type="submission" date="2020-08" db="EMBL/GenBank/DDBJ databases">
        <title>Sequencing the genomes of 1000 actinobacteria strains.</title>
        <authorList>
            <person name="Klenk H.-P."/>
        </authorList>
    </citation>
    <scope>NUCLEOTIDE SEQUENCE [LARGE SCALE GENOMIC DNA]</scope>
    <source>
        <strain evidence="6 7">DSM 102030</strain>
    </source>
</reference>
<keyword evidence="3" id="KW-1133">Transmembrane helix</keyword>
<accession>A0A7W7RN81</accession>
<keyword evidence="7" id="KW-1185">Reference proteome</keyword>
<dbReference type="EMBL" id="JACHJT010000002">
    <property type="protein sequence ID" value="MBB4935089.1"/>
    <property type="molecule type" value="Genomic_DNA"/>
</dbReference>
<dbReference type="UniPathway" id="UPA00895"/>
<evidence type="ECO:0000256" key="4">
    <source>
        <dbReference type="ARBA" id="ARBA00023136"/>
    </source>
</evidence>
<evidence type="ECO:0000313" key="7">
    <source>
        <dbReference type="Proteomes" id="UP000523007"/>
    </source>
</evidence>
<comment type="caution">
    <text evidence="6">The sequence shown here is derived from an EMBL/GenBank/DDBJ whole genome shotgun (WGS) entry which is preliminary data.</text>
</comment>
<evidence type="ECO:0000256" key="1">
    <source>
        <dbReference type="ARBA" id="ARBA00004141"/>
    </source>
</evidence>
<dbReference type="Pfam" id="PF07291">
    <property type="entry name" value="MauE"/>
    <property type="match status" value="1"/>
</dbReference>
<evidence type="ECO:0000259" key="5">
    <source>
        <dbReference type="Pfam" id="PF07291"/>
    </source>
</evidence>
<keyword evidence="2" id="KW-0812">Transmembrane</keyword>
<evidence type="ECO:0000256" key="2">
    <source>
        <dbReference type="ARBA" id="ARBA00022692"/>
    </source>
</evidence>
<gene>
    <name evidence="6" type="ORF">F4561_005983</name>
</gene>
<dbReference type="GO" id="GO:0016020">
    <property type="term" value="C:membrane"/>
    <property type="evidence" value="ECO:0007669"/>
    <property type="project" value="UniProtKB-SubCell"/>
</dbReference>
<protein>
    <recommendedName>
        <fullName evidence="5">Methylamine utilisation protein MauE domain-containing protein</fullName>
    </recommendedName>
</protein>
<sequence>MLDAVREIQLPVLALLLLLGAVSKLTGSDTRGGASLLPVRARPWFTRAHGAVEVLVAGALLVLPGQVGDAGRMWAAALFAGGVVALFVLRRRDPEMGCGCFGGLSTTPIGWRVIARAAVFAVAAAATVGVDGSGLGVLGGLTGWHAAVIAAEAALLAALSPELGELTLRLARRERCDTRAVPMRRTLARLLLSDVWRASTAVVTSRRPLDVWRQGCWRFLRYAGRRDGRPVDVVFGVPLDGRRSAVRAAITDAETGATLSVFESRRTVQTPRFRREELRDVAGISTLGR</sequence>
<dbReference type="RefSeq" id="WP_184584870.1">
    <property type="nucleotide sequence ID" value="NZ_JACHJT010000002.1"/>
</dbReference>
<name>A0A7W7RN81_9ACTN</name>
<dbReference type="InterPro" id="IPR009908">
    <property type="entry name" value="Methylamine_util_MauE"/>
</dbReference>
<evidence type="ECO:0000256" key="3">
    <source>
        <dbReference type="ARBA" id="ARBA00022989"/>
    </source>
</evidence>
<organism evidence="6 7">
    <name type="scientific">Lipingzhangella halophila</name>
    <dbReference type="NCBI Taxonomy" id="1783352"/>
    <lineage>
        <taxon>Bacteria</taxon>
        <taxon>Bacillati</taxon>
        <taxon>Actinomycetota</taxon>
        <taxon>Actinomycetes</taxon>
        <taxon>Streptosporangiales</taxon>
        <taxon>Nocardiopsidaceae</taxon>
        <taxon>Lipingzhangella</taxon>
    </lineage>
</organism>
<dbReference type="GO" id="GO:0030416">
    <property type="term" value="P:methylamine metabolic process"/>
    <property type="evidence" value="ECO:0007669"/>
    <property type="project" value="InterPro"/>
</dbReference>
<evidence type="ECO:0000313" key="6">
    <source>
        <dbReference type="EMBL" id="MBB4935089.1"/>
    </source>
</evidence>
<keyword evidence="4" id="KW-0472">Membrane</keyword>